<dbReference type="Proteomes" id="UP000079169">
    <property type="component" value="Unplaced"/>
</dbReference>
<dbReference type="RefSeq" id="XP_026687540.1">
    <property type="nucleotide sequence ID" value="XM_026831739.1"/>
</dbReference>
<dbReference type="STRING" id="121845.A0A3Q0JL20"/>
<accession>A0A3Q0JL20</accession>
<evidence type="ECO:0000313" key="2">
    <source>
        <dbReference type="Proteomes" id="UP000079169"/>
    </source>
</evidence>
<gene>
    <name evidence="3" type="primary">LOC113472127</name>
</gene>
<keyword evidence="2" id="KW-1185">Reference proteome</keyword>
<evidence type="ECO:0000313" key="3">
    <source>
        <dbReference type="RefSeq" id="XP_026687540.1"/>
    </source>
</evidence>
<dbReference type="PaxDb" id="121845-A0A3Q0JL20"/>
<name>A0A3Q0JL20_DIACI</name>
<dbReference type="KEGG" id="dci:113472127"/>
<organism evidence="2 3">
    <name type="scientific">Diaphorina citri</name>
    <name type="common">Asian citrus psyllid</name>
    <dbReference type="NCBI Taxonomy" id="121845"/>
    <lineage>
        <taxon>Eukaryota</taxon>
        <taxon>Metazoa</taxon>
        <taxon>Ecdysozoa</taxon>
        <taxon>Arthropoda</taxon>
        <taxon>Hexapoda</taxon>
        <taxon>Insecta</taxon>
        <taxon>Pterygota</taxon>
        <taxon>Neoptera</taxon>
        <taxon>Paraneoptera</taxon>
        <taxon>Hemiptera</taxon>
        <taxon>Sternorrhyncha</taxon>
        <taxon>Psylloidea</taxon>
        <taxon>Psyllidae</taxon>
        <taxon>Diaphorininae</taxon>
        <taxon>Diaphorina</taxon>
    </lineage>
</organism>
<feature type="region of interest" description="Disordered" evidence="1">
    <location>
        <begin position="86"/>
        <end position="105"/>
    </location>
</feature>
<proteinExistence type="predicted"/>
<dbReference type="GeneID" id="113472127"/>
<sequence length="377" mass="42999">MNNRCTQPCDTSELKVELFFETICSSMSVHLRRYLMNSIEHFLEIVQAYSEGNDFTGNLTDLPYENVSLLTLEIVVDKTVIIAPPTAPDPATAKPGTDATAPPEPTIEVSFGFKPALSEAKDIIRNVFKKMINSCCAIPRVEVIAMPNMENMDLCLQSVNAREDHVKSKRLLKRQKALERQKCEEQQIKLLQSVQTDLPIDPDEQRAILLDKVHAEQSVYVSPADVERIEYYMSEGFPCRLIPPYSEAKINMFARAKKVEKEFGRFPRALQQVISEVQSDYETAMKKAAIYAKLSAPAEQVRLNILTHPRSFPALVIRGPISWHTNVQLAKHNLDHNLFILNQVIVKLNQLCVDEFRDKFIVPREALEKNRLILHRQ</sequence>
<protein>
    <submittedName>
        <fullName evidence="3">Dynein heavy chain 3, axonemal-like</fullName>
    </submittedName>
</protein>
<dbReference type="AlphaFoldDB" id="A0A3Q0JL20"/>
<reference evidence="3" key="1">
    <citation type="submission" date="2025-08" db="UniProtKB">
        <authorList>
            <consortium name="RefSeq"/>
        </authorList>
    </citation>
    <scope>IDENTIFICATION</scope>
</reference>
<feature type="compositionally biased region" description="Low complexity" evidence="1">
    <location>
        <begin position="89"/>
        <end position="101"/>
    </location>
</feature>
<evidence type="ECO:0000256" key="1">
    <source>
        <dbReference type="SAM" id="MobiDB-lite"/>
    </source>
</evidence>